<evidence type="ECO:0000313" key="2">
    <source>
        <dbReference type="EMBL" id="MCI52109.1"/>
    </source>
</evidence>
<proteinExistence type="predicted"/>
<dbReference type="AlphaFoldDB" id="A0A392STW9"/>
<protein>
    <submittedName>
        <fullName evidence="2">Uncharacterized protein</fullName>
    </submittedName>
</protein>
<sequence length="80" mass="8657">MKNVDDSGDPVVGSKRKREEEEATDRWGQLLTAMMEHSQNQLKQGTQSLTSNDTIPSSLGVSLNFDSTPGAPLVPNTQLA</sequence>
<feature type="region of interest" description="Disordered" evidence="1">
    <location>
        <begin position="60"/>
        <end position="80"/>
    </location>
</feature>
<name>A0A392STW9_9FABA</name>
<accession>A0A392STW9</accession>
<dbReference type="EMBL" id="LXQA010442348">
    <property type="protein sequence ID" value="MCI52109.1"/>
    <property type="molecule type" value="Genomic_DNA"/>
</dbReference>
<keyword evidence="3" id="KW-1185">Reference proteome</keyword>
<organism evidence="2 3">
    <name type="scientific">Trifolium medium</name>
    <dbReference type="NCBI Taxonomy" id="97028"/>
    <lineage>
        <taxon>Eukaryota</taxon>
        <taxon>Viridiplantae</taxon>
        <taxon>Streptophyta</taxon>
        <taxon>Embryophyta</taxon>
        <taxon>Tracheophyta</taxon>
        <taxon>Spermatophyta</taxon>
        <taxon>Magnoliopsida</taxon>
        <taxon>eudicotyledons</taxon>
        <taxon>Gunneridae</taxon>
        <taxon>Pentapetalae</taxon>
        <taxon>rosids</taxon>
        <taxon>fabids</taxon>
        <taxon>Fabales</taxon>
        <taxon>Fabaceae</taxon>
        <taxon>Papilionoideae</taxon>
        <taxon>50 kb inversion clade</taxon>
        <taxon>NPAAA clade</taxon>
        <taxon>Hologalegina</taxon>
        <taxon>IRL clade</taxon>
        <taxon>Trifolieae</taxon>
        <taxon>Trifolium</taxon>
    </lineage>
</organism>
<reference evidence="2 3" key="1">
    <citation type="journal article" date="2018" name="Front. Plant Sci.">
        <title>Red Clover (Trifolium pratense) and Zigzag Clover (T. medium) - A Picture of Genomic Similarities and Differences.</title>
        <authorList>
            <person name="Dluhosova J."/>
            <person name="Istvanek J."/>
            <person name="Nedelnik J."/>
            <person name="Repkova J."/>
        </authorList>
    </citation>
    <scope>NUCLEOTIDE SEQUENCE [LARGE SCALE GENOMIC DNA]</scope>
    <source>
        <strain evidence="3">cv. 10/8</strain>
        <tissue evidence="2">Leaf</tissue>
    </source>
</reference>
<feature type="region of interest" description="Disordered" evidence="1">
    <location>
        <begin position="1"/>
        <end position="28"/>
    </location>
</feature>
<dbReference type="Proteomes" id="UP000265520">
    <property type="component" value="Unassembled WGS sequence"/>
</dbReference>
<evidence type="ECO:0000256" key="1">
    <source>
        <dbReference type="SAM" id="MobiDB-lite"/>
    </source>
</evidence>
<feature type="non-terminal residue" evidence="2">
    <location>
        <position position="80"/>
    </location>
</feature>
<comment type="caution">
    <text evidence="2">The sequence shown here is derived from an EMBL/GenBank/DDBJ whole genome shotgun (WGS) entry which is preliminary data.</text>
</comment>
<evidence type="ECO:0000313" key="3">
    <source>
        <dbReference type="Proteomes" id="UP000265520"/>
    </source>
</evidence>